<keyword evidence="4 6" id="KW-1133">Transmembrane helix</keyword>
<dbReference type="GO" id="GO:0005886">
    <property type="term" value="C:plasma membrane"/>
    <property type="evidence" value="ECO:0007669"/>
    <property type="project" value="UniProtKB-SubCell"/>
</dbReference>
<dbReference type="RefSeq" id="WP_022523115.1">
    <property type="nucleotide sequence ID" value="NZ_CP054580.1"/>
</dbReference>
<organism evidence="7 8">
    <name type="scientific">Vreelandella titanicae</name>
    <dbReference type="NCBI Taxonomy" id="664683"/>
    <lineage>
        <taxon>Bacteria</taxon>
        <taxon>Pseudomonadati</taxon>
        <taxon>Pseudomonadota</taxon>
        <taxon>Gammaproteobacteria</taxon>
        <taxon>Oceanospirillales</taxon>
        <taxon>Halomonadaceae</taxon>
        <taxon>Vreelandella</taxon>
    </lineage>
</organism>
<evidence type="ECO:0000256" key="4">
    <source>
        <dbReference type="ARBA" id="ARBA00022989"/>
    </source>
</evidence>
<dbReference type="PANTHER" id="PTHR30086:SF20">
    <property type="entry name" value="ARGININE EXPORTER PROTEIN ARGO-RELATED"/>
    <property type="match status" value="1"/>
</dbReference>
<accession>A0AAP9T022</accession>
<feature type="transmembrane region" description="Helical" evidence="6">
    <location>
        <begin position="38"/>
        <end position="64"/>
    </location>
</feature>
<evidence type="ECO:0000256" key="2">
    <source>
        <dbReference type="ARBA" id="ARBA00022475"/>
    </source>
</evidence>
<evidence type="ECO:0000256" key="1">
    <source>
        <dbReference type="ARBA" id="ARBA00004651"/>
    </source>
</evidence>
<dbReference type="EMBL" id="CP054580">
    <property type="protein sequence ID" value="QKS23900.1"/>
    <property type="molecule type" value="Genomic_DNA"/>
</dbReference>
<evidence type="ECO:0000313" key="8">
    <source>
        <dbReference type="Proteomes" id="UP000509761"/>
    </source>
</evidence>
<comment type="subcellular location">
    <subcellularLocation>
        <location evidence="1">Cell membrane</location>
        <topology evidence="1">Multi-pass membrane protein</topology>
    </subcellularLocation>
</comment>
<dbReference type="Proteomes" id="UP000509761">
    <property type="component" value="Chromosome"/>
</dbReference>
<keyword evidence="8" id="KW-1185">Reference proteome</keyword>
<feature type="transmembrane region" description="Helical" evidence="6">
    <location>
        <begin position="6"/>
        <end position="26"/>
    </location>
</feature>
<evidence type="ECO:0000313" key="7">
    <source>
        <dbReference type="EMBL" id="QKS23900.1"/>
    </source>
</evidence>
<feature type="transmembrane region" description="Helical" evidence="6">
    <location>
        <begin position="186"/>
        <end position="205"/>
    </location>
</feature>
<feature type="transmembrane region" description="Helical" evidence="6">
    <location>
        <begin position="110"/>
        <end position="133"/>
    </location>
</feature>
<dbReference type="GO" id="GO:0015171">
    <property type="term" value="F:amino acid transmembrane transporter activity"/>
    <property type="evidence" value="ECO:0007669"/>
    <property type="project" value="TreeGrafter"/>
</dbReference>
<sequence>MIPIETWMAFTAACVLIILVPGPDNILAVSRGLSQGRLAACVSSVGAGMGLMVHVVVAFLGLAALIQTSAVAFSAVKLIGAGYLIWLGIKALRSRDLIAFSSHRRLSYREVLTTGFLTNVLNPKPALFILAFIPQFVSPAQGSIALQTLLLGAWFAFMAFAIFAVLGLFSSMFARWLESRPRVIQGLNMGAGAMFIAAGLSVIFLEKVENR</sequence>
<protein>
    <submittedName>
        <fullName evidence="7">Homoserine/homoserine lactone efflux protein</fullName>
    </submittedName>
</protein>
<gene>
    <name evidence="7" type="ORF">FX987_01667</name>
</gene>
<proteinExistence type="predicted"/>
<dbReference type="AlphaFoldDB" id="A0AAP9T022"/>
<dbReference type="PANTHER" id="PTHR30086">
    <property type="entry name" value="ARGININE EXPORTER PROTEIN ARGO"/>
    <property type="match status" value="1"/>
</dbReference>
<evidence type="ECO:0000256" key="3">
    <source>
        <dbReference type="ARBA" id="ARBA00022692"/>
    </source>
</evidence>
<feature type="transmembrane region" description="Helical" evidence="6">
    <location>
        <begin position="70"/>
        <end position="89"/>
    </location>
</feature>
<feature type="transmembrane region" description="Helical" evidence="6">
    <location>
        <begin position="153"/>
        <end position="174"/>
    </location>
</feature>
<keyword evidence="2" id="KW-1003">Cell membrane</keyword>
<reference evidence="7 8" key="1">
    <citation type="submission" date="2019-12" db="EMBL/GenBank/DDBJ databases">
        <title>Genome sequencing and assembly of endphytes of Porphyra tenera.</title>
        <authorList>
            <person name="Park J.M."/>
            <person name="Shin R."/>
            <person name="Jo S.H."/>
        </authorList>
    </citation>
    <scope>NUCLEOTIDE SEQUENCE [LARGE SCALE GENOMIC DNA]</scope>
    <source>
        <strain evidence="7 8">GPM3</strain>
    </source>
</reference>
<keyword evidence="3 6" id="KW-0812">Transmembrane</keyword>
<evidence type="ECO:0000256" key="5">
    <source>
        <dbReference type="ARBA" id="ARBA00023136"/>
    </source>
</evidence>
<keyword evidence="5 6" id="KW-0472">Membrane</keyword>
<dbReference type="PIRSF" id="PIRSF006324">
    <property type="entry name" value="LeuE"/>
    <property type="match status" value="1"/>
</dbReference>
<dbReference type="Pfam" id="PF01810">
    <property type="entry name" value="LysE"/>
    <property type="match status" value="1"/>
</dbReference>
<evidence type="ECO:0000256" key="6">
    <source>
        <dbReference type="SAM" id="Phobius"/>
    </source>
</evidence>
<name>A0AAP9T022_9GAMM</name>
<dbReference type="InterPro" id="IPR001123">
    <property type="entry name" value="LeuE-type"/>
</dbReference>